<evidence type="ECO:0008006" key="4">
    <source>
        <dbReference type="Google" id="ProtNLM"/>
    </source>
</evidence>
<proteinExistence type="predicted"/>
<keyword evidence="1" id="KW-0732">Signal</keyword>
<accession>A0A137RIK0</accession>
<dbReference type="SUPFAM" id="SSF51004">
    <property type="entry name" value="C-terminal (heme d1) domain of cytochrome cd1-nitrite reductase"/>
    <property type="match status" value="1"/>
</dbReference>
<organism evidence="2 3">
    <name type="scientific">Aequorivita aquimaris</name>
    <dbReference type="NCBI Taxonomy" id="1548749"/>
    <lineage>
        <taxon>Bacteria</taxon>
        <taxon>Pseudomonadati</taxon>
        <taxon>Bacteroidota</taxon>
        <taxon>Flavobacteriia</taxon>
        <taxon>Flavobacteriales</taxon>
        <taxon>Flavobacteriaceae</taxon>
        <taxon>Aequorivita</taxon>
    </lineage>
</organism>
<evidence type="ECO:0000256" key="1">
    <source>
        <dbReference type="SAM" id="SignalP"/>
    </source>
</evidence>
<feature type="chain" id="PRO_5007479778" description="YncE family protein" evidence="1">
    <location>
        <begin position="24"/>
        <end position="351"/>
    </location>
</feature>
<protein>
    <recommendedName>
        <fullName evidence="4">YncE family protein</fullName>
    </recommendedName>
</protein>
<dbReference type="InterPro" id="IPR051200">
    <property type="entry name" value="Host-pathogen_enzymatic-act"/>
</dbReference>
<dbReference type="InterPro" id="IPR031815">
    <property type="entry name" value="DUF5074"/>
</dbReference>
<sequence length="351" mass="38087">MKMMNKVFFLAITALFFVSCSNDDDSQPEYVPAAFEKGILVTNEGPFGNGSGNITFISEDYSTVTQNIYRTVNGTELGNIVQSMGFQDDNAYIVVNNSNKIMIANRYSFEAVDSIKTGINNPRYFMGTDGNRGYVTNWGDPNDNGDDFVAVVDLRNNTIAATIPVAFGPERMVTYNNKIYVAHQGGYGQNNLISVISGTNLENTITVGDVPNSMVVKGSSLFVLCGGNPSYTGNETAGSLVEIDLANGQVLNTYTFGTTEHPTNLTMDGNSFFYSLDGNVYKLNSSSISLPGNDIIAGFFYTMVAKDGLLYATDADDFASRGSLKIYDLSTNQQIQDFQVGIVPGGVYFNE</sequence>
<keyword evidence="3" id="KW-1185">Reference proteome</keyword>
<dbReference type="PROSITE" id="PS51257">
    <property type="entry name" value="PROKAR_LIPOPROTEIN"/>
    <property type="match status" value="1"/>
</dbReference>
<gene>
    <name evidence="2" type="ORF">LS48_05935</name>
</gene>
<dbReference type="EMBL" id="JRWG01000003">
    <property type="protein sequence ID" value="KXO00018.1"/>
    <property type="molecule type" value="Genomic_DNA"/>
</dbReference>
<feature type="signal peptide" evidence="1">
    <location>
        <begin position="1"/>
        <end position="23"/>
    </location>
</feature>
<dbReference type="PANTHER" id="PTHR47197:SF3">
    <property type="entry name" value="DIHYDRO-HEME D1 DEHYDROGENASE"/>
    <property type="match status" value="1"/>
</dbReference>
<reference evidence="2 3" key="2">
    <citation type="journal article" date="2016" name="Int. J. Syst. Evol. Microbiol.">
        <title>Vitellibacter aquimaris sp. nov., a marine bacterium isolated from seawater.</title>
        <authorList>
            <person name="Thevarajoo S."/>
            <person name="Selvaratnam C."/>
            <person name="Goh K.M."/>
            <person name="Hong K.W."/>
            <person name="Chan X.Y."/>
            <person name="Chan K.G."/>
            <person name="Chong C.S."/>
        </authorList>
    </citation>
    <scope>NUCLEOTIDE SEQUENCE [LARGE SCALE GENOMIC DNA]</scope>
    <source>
        <strain evidence="2 3">D-24</strain>
    </source>
</reference>
<name>A0A137RIK0_9FLAO</name>
<dbReference type="InterPro" id="IPR015943">
    <property type="entry name" value="WD40/YVTN_repeat-like_dom_sf"/>
</dbReference>
<dbReference type="InterPro" id="IPR011048">
    <property type="entry name" value="Haem_d1_sf"/>
</dbReference>
<dbReference type="PATRIC" id="fig|1548749.3.peg.1256"/>
<evidence type="ECO:0000313" key="3">
    <source>
        <dbReference type="Proteomes" id="UP000070138"/>
    </source>
</evidence>
<dbReference type="STRING" id="1548749.LS48_05935"/>
<dbReference type="AlphaFoldDB" id="A0A137RIK0"/>
<comment type="caution">
    <text evidence="2">The sequence shown here is derived from an EMBL/GenBank/DDBJ whole genome shotgun (WGS) entry which is preliminary data.</text>
</comment>
<dbReference type="Proteomes" id="UP000070138">
    <property type="component" value="Unassembled WGS sequence"/>
</dbReference>
<dbReference type="Pfam" id="PF16819">
    <property type="entry name" value="DUF5074"/>
    <property type="match status" value="1"/>
</dbReference>
<evidence type="ECO:0000313" key="2">
    <source>
        <dbReference type="EMBL" id="KXO00018.1"/>
    </source>
</evidence>
<reference evidence="3" key="1">
    <citation type="submission" date="2014-10" db="EMBL/GenBank/DDBJ databases">
        <title>Genome sequencing of Vitellibacter sp. D-24.</title>
        <authorList>
            <person name="Thevarajoo S."/>
            <person name="Selvaratnam C."/>
            <person name="Goh K.M."/>
            <person name="Chong C.S."/>
        </authorList>
    </citation>
    <scope>NUCLEOTIDE SEQUENCE [LARGE SCALE GENOMIC DNA]</scope>
    <source>
        <strain evidence="3">D-24</strain>
    </source>
</reference>
<dbReference type="PANTHER" id="PTHR47197">
    <property type="entry name" value="PROTEIN NIRF"/>
    <property type="match status" value="1"/>
</dbReference>
<dbReference type="Gene3D" id="2.130.10.10">
    <property type="entry name" value="YVTN repeat-like/Quinoprotein amine dehydrogenase"/>
    <property type="match status" value="1"/>
</dbReference>